<keyword evidence="1" id="KW-1133">Transmembrane helix</keyword>
<accession>A0AAE3IDJ9</accession>
<feature type="transmembrane region" description="Helical" evidence="1">
    <location>
        <begin position="74"/>
        <end position="95"/>
    </location>
</feature>
<dbReference type="AlphaFoldDB" id="A0AAE3IDJ9"/>
<feature type="transmembrane region" description="Helical" evidence="1">
    <location>
        <begin position="101"/>
        <end position="120"/>
    </location>
</feature>
<evidence type="ECO:0000313" key="5">
    <source>
        <dbReference type="Proteomes" id="UP001209746"/>
    </source>
</evidence>
<keyword evidence="1" id="KW-0472">Membrane</keyword>
<feature type="transmembrane region" description="Helical" evidence="1">
    <location>
        <begin position="241"/>
        <end position="265"/>
    </location>
</feature>
<comment type="caution">
    <text evidence="3">The sequence shown here is derived from an EMBL/GenBank/DDBJ whole genome shotgun (WGS) entry which is preliminary data.</text>
</comment>
<evidence type="ECO:0000313" key="2">
    <source>
        <dbReference type="EMBL" id="MCU4717455.1"/>
    </source>
</evidence>
<dbReference type="RefSeq" id="WP_315908221.1">
    <property type="nucleotide sequence ID" value="NZ_JAOPKC010000003.1"/>
</dbReference>
<feature type="transmembrane region" description="Helical" evidence="1">
    <location>
        <begin position="180"/>
        <end position="202"/>
    </location>
</feature>
<evidence type="ECO:0000313" key="4">
    <source>
        <dbReference type="Proteomes" id="UP001208186"/>
    </source>
</evidence>
<keyword evidence="4" id="KW-1185">Reference proteome</keyword>
<protein>
    <submittedName>
        <fullName evidence="3">Uncharacterized protein</fullName>
    </submittedName>
</protein>
<gene>
    <name evidence="3" type="ORF">OB914_06515</name>
    <name evidence="2" type="ORF">OB916_05180</name>
</gene>
<dbReference type="Proteomes" id="UP001208186">
    <property type="component" value="Unassembled WGS sequence"/>
</dbReference>
<organism evidence="3 5">
    <name type="scientific">Halapricum hydrolyticum</name>
    <dbReference type="NCBI Taxonomy" id="2979991"/>
    <lineage>
        <taxon>Archaea</taxon>
        <taxon>Methanobacteriati</taxon>
        <taxon>Methanobacteriota</taxon>
        <taxon>Stenosarchaea group</taxon>
        <taxon>Halobacteria</taxon>
        <taxon>Halobacteriales</taxon>
        <taxon>Haloarculaceae</taxon>
        <taxon>Halapricum</taxon>
    </lineage>
</organism>
<feature type="transmembrane region" description="Helical" evidence="1">
    <location>
        <begin position="140"/>
        <end position="160"/>
    </location>
</feature>
<reference evidence="3" key="1">
    <citation type="submission" date="2023-02" db="EMBL/GenBank/DDBJ databases">
        <title>Enrichment on poylsaccharides allowed isolation of novel metabolic and taxonomic groups of Haloarchaea.</title>
        <authorList>
            <person name="Sorokin D.Y."/>
            <person name="Elcheninov A.G."/>
            <person name="Khizhniak T.V."/>
            <person name="Kolganova T.V."/>
            <person name="Kublanov I.V."/>
        </authorList>
    </citation>
    <scope>NUCLEOTIDE SEQUENCE</scope>
    <source>
        <strain evidence="2 4">HArc-curdl5-1</strain>
        <strain evidence="3">HArc-curdl7</strain>
    </source>
</reference>
<evidence type="ECO:0000256" key="1">
    <source>
        <dbReference type="SAM" id="Phobius"/>
    </source>
</evidence>
<feature type="transmembrane region" description="Helical" evidence="1">
    <location>
        <begin position="49"/>
        <end position="67"/>
    </location>
</feature>
<evidence type="ECO:0000313" key="3">
    <source>
        <dbReference type="EMBL" id="MCU4726619.1"/>
    </source>
</evidence>
<dbReference type="EMBL" id="JAOPKD010000004">
    <property type="protein sequence ID" value="MCU4726619.1"/>
    <property type="molecule type" value="Genomic_DNA"/>
</dbReference>
<feature type="transmembrane region" description="Helical" evidence="1">
    <location>
        <begin position="209"/>
        <end position="235"/>
    </location>
</feature>
<dbReference type="EMBL" id="JAOPKC010000003">
    <property type="protein sequence ID" value="MCU4717455.1"/>
    <property type="molecule type" value="Genomic_DNA"/>
</dbReference>
<dbReference type="Proteomes" id="UP001209746">
    <property type="component" value="Unassembled WGS sequence"/>
</dbReference>
<feature type="transmembrane region" description="Helical" evidence="1">
    <location>
        <begin position="12"/>
        <end position="29"/>
    </location>
</feature>
<proteinExistence type="predicted"/>
<sequence length="283" mass="30096">MHSHLHRSQIISTLVILVLAAISSLLGVFRPGHYQAAPELVESYQVQDITILVVGIPVVAAGLRYAVRNSPRGRIVWLGGLAYMTYMWFSISIQIPFNELFLVYIVLAGLSLFTFVSGLVTTDVNTIHQALGGRINPSLYSGALAVIGVGLATLWLSDIVPPLLSGTTPPLIEEAGPQAMASHVIDLGIVVPSIIVAAAWLYQERPWGYVFAGVVLVLGATLAAPIGVMTLVLMAGETVSISPIAALFTFLPIVVSALLAVTYLYSMEGQTHLPPDGDGRQSA</sequence>
<name>A0AAE3IDJ9_9EURY</name>
<keyword evidence="1" id="KW-0812">Transmembrane</keyword>